<dbReference type="GO" id="GO:0006352">
    <property type="term" value="P:DNA-templated transcription initiation"/>
    <property type="evidence" value="ECO:0007669"/>
    <property type="project" value="InterPro"/>
</dbReference>
<organism evidence="6 7">
    <name type="scientific">Stenotrophomonas acidaminiphila</name>
    <dbReference type="NCBI Taxonomy" id="128780"/>
    <lineage>
        <taxon>Bacteria</taxon>
        <taxon>Pseudomonadati</taxon>
        <taxon>Pseudomonadota</taxon>
        <taxon>Gammaproteobacteria</taxon>
        <taxon>Lysobacterales</taxon>
        <taxon>Lysobacteraceae</taxon>
        <taxon>Stenotrophomonas</taxon>
    </lineage>
</organism>
<dbReference type="GO" id="GO:0000428">
    <property type="term" value="C:DNA-directed RNA polymerase complex"/>
    <property type="evidence" value="ECO:0007669"/>
    <property type="project" value="UniProtKB-KW"/>
</dbReference>
<dbReference type="InterPro" id="IPR036388">
    <property type="entry name" value="WH-like_DNA-bd_sf"/>
</dbReference>
<evidence type="ECO:0000256" key="4">
    <source>
        <dbReference type="ARBA" id="ARBA00023163"/>
    </source>
</evidence>
<name>A0A0R0E5F7_9GAMM</name>
<dbReference type="AlphaFoldDB" id="A0A0R0E5F7"/>
<feature type="domain" description="RNA polymerase sigma-70 ECF-like HTH" evidence="5">
    <location>
        <begin position="16"/>
        <end position="195"/>
    </location>
</feature>
<evidence type="ECO:0000259" key="5">
    <source>
        <dbReference type="Pfam" id="PF07638"/>
    </source>
</evidence>
<evidence type="ECO:0000313" key="7">
    <source>
        <dbReference type="Proteomes" id="UP000061010"/>
    </source>
</evidence>
<keyword evidence="4" id="KW-0804">Transcription</keyword>
<dbReference type="InterPro" id="IPR013325">
    <property type="entry name" value="RNA_pol_sigma_r2"/>
</dbReference>
<dbReference type="SUPFAM" id="SSF88659">
    <property type="entry name" value="Sigma3 and sigma4 domains of RNA polymerase sigma factors"/>
    <property type="match status" value="1"/>
</dbReference>
<dbReference type="InterPro" id="IPR013324">
    <property type="entry name" value="RNA_pol_sigma_r3/r4-like"/>
</dbReference>
<keyword evidence="6" id="KW-0240">DNA-directed RNA polymerase</keyword>
<dbReference type="InterPro" id="IPR014284">
    <property type="entry name" value="RNA_pol_sigma-70_dom"/>
</dbReference>
<reference evidence="6 7" key="1">
    <citation type="journal article" date="2015" name="Genome Announc.">
        <title>Complete Genome Sequencing of Stenotrophomonas acidaminiphila ZAC14D2_NAIMI4_2, a Multidrug-Resistant Strain Isolated from Sediments of a Polluted River in Mexico, Uncovers New Antibiotic Resistance Genes and a Novel Class-II Lasso Peptide Biosynthesis Gene Cluster.</title>
        <authorList>
            <person name="Vinuesa P."/>
            <person name="Ochoa-Sanchez L.E."/>
        </authorList>
    </citation>
    <scope>NUCLEOTIDE SEQUENCE [LARGE SCALE GENOMIC DNA]</scope>
    <source>
        <strain evidence="6 7">ZAC14D2_NAIMI4_2</strain>
    </source>
</reference>
<dbReference type="PANTHER" id="PTHR43133">
    <property type="entry name" value="RNA POLYMERASE ECF-TYPE SIGMA FACTO"/>
    <property type="match status" value="1"/>
</dbReference>
<dbReference type="GO" id="GO:0016987">
    <property type="term" value="F:sigma factor activity"/>
    <property type="evidence" value="ECO:0007669"/>
    <property type="project" value="UniProtKB-KW"/>
</dbReference>
<evidence type="ECO:0000256" key="1">
    <source>
        <dbReference type="ARBA" id="ARBA00010641"/>
    </source>
</evidence>
<sequence>MEFVRFHGNIGGRLGTQITQLLHRWQGGDAQAREQLFEALYSDLMLVARNRLFNDTGGTLQPAALVNESLLRLLGSEVDFKDRAHFIAVAALKMRSVLVDHLRARSADKRGGNLVQLTLSHASDVPDDDGDAYDVMALHQALSQLAELEPRAASMVELTYFGGMSRDEIAMVMGVSAPTVDRDLRFARAWLNRQLA</sequence>
<keyword evidence="2" id="KW-0805">Transcription regulation</keyword>
<protein>
    <submittedName>
        <fullName evidence="6">DNA-directed RNA polymerase specialized sigma subunit sigma24-like protein</fullName>
    </submittedName>
</protein>
<keyword evidence="3" id="KW-0731">Sigma factor</keyword>
<accession>A0A0R0E5F7</accession>
<evidence type="ECO:0000256" key="2">
    <source>
        <dbReference type="ARBA" id="ARBA00023015"/>
    </source>
</evidence>
<dbReference type="InterPro" id="IPR053812">
    <property type="entry name" value="HTH_Sigma70_ECF-like"/>
</dbReference>
<evidence type="ECO:0000313" key="6">
    <source>
        <dbReference type="EMBL" id="ALJ27538.1"/>
    </source>
</evidence>
<dbReference type="KEGG" id="sacz:AOT14_11270"/>
<dbReference type="SUPFAM" id="SSF88946">
    <property type="entry name" value="Sigma2 domain of RNA polymerase sigma factors"/>
    <property type="match status" value="1"/>
</dbReference>
<dbReference type="EMBL" id="CP012900">
    <property type="protein sequence ID" value="ALJ27538.1"/>
    <property type="molecule type" value="Genomic_DNA"/>
</dbReference>
<dbReference type="Pfam" id="PF07638">
    <property type="entry name" value="Sigma70_ECF"/>
    <property type="match status" value="1"/>
</dbReference>
<comment type="similarity">
    <text evidence="1">Belongs to the sigma-70 factor family. ECF subfamily.</text>
</comment>
<dbReference type="InterPro" id="IPR039425">
    <property type="entry name" value="RNA_pol_sigma-70-like"/>
</dbReference>
<dbReference type="NCBIfam" id="TIGR02937">
    <property type="entry name" value="sigma70-ECF"/>
    <property type="match status" value="1"/>
</dbReference>
<proteinExistence type="inferred from homology"/>
<dbReference type="PATRIC" id="fig|128780.6.peg.1125"/>
<evidence type="ECO:0000256" key="3">
    <source>
        <dbReference type="ARBA" id="ARBA00023082"/>
    </source>
</evidence>
<dbReference type="NCBIfam" id="TIGR02999">
    <property type="entry name" value="Sig-70_X6"/>
    <property type="match status" value="1"/>
</dbReference>
<gene>
    <name evidence="6" type="ORF">AOT14_11270</name>
</gene>
<keyword evidence="7" id="KW-1185">Reference proteome</keyword>
<dbReference type="Gene3D" id="1.10.1740.10">
    <property type="match status" value="1"/>
</dbReference>
<dbReference type="InterPro" id="IPR011517">
    <property type="entry name" value="RNA_pol_sigma70_ECF-like"/>
</dbReference>
<dbReference type="Proteomes" id="UP000061010">
    <property type="component" value="Chromosome"/>
</dbReference>
<dbReference type="PANTHER" id="PTHR43133:SF39">
    <property type="entry name" value="SIMILAR TO RNA POLYMERASE SIGMA-E FACTOR"/>
    <property type="match status" value="1"/>
</dbReference>
<dbReference type="Gene3D" id="1.10.10.10">
    <property type="entry name" value="Winged helix-like DNA-binding domain superfamily/Winged helix DNA-binding domain"/>
    <property type="match status" value="1"/>
</dbReference>